<dbReference type="Proteomes" id="UP001596337">
    <property type="component" value="Unassembled WGS sequence"/>
</dbReference>
<proteinExistence type="predicted"/>
<dbReference type="EMBL" id="JBHSXX010000001">
    <property type="protein sequence ID" value="MFC6870198.1"/>
    <property type="molecule type" value="Genomic_DNA"/>
</dbReference>
<protein>
    <submittedName>
        <fullName evidence="3">Flavin reductase family protein</fullName>
        <ecNumber evidence="3">1.-.-.-</ecNumber>
    </submittedName>
</protein>
<dbReference type="Pfam" id="PF01613">
    <property type="entry name" value="Flavin_Reduct"/>
    <property type="match status" value="1"/>
</dbReference>
<organism evidence="3 4">
    <name type="scientific">Haloechinothrix salitolerans</name>
    <dbReference type="NCBI Taxonomy" id="926830"/>
    <lineage>
        <taxon>Bacteria</taxon>
        <taxon>Bacillati</taxon>
        <taxon>Actinomycetota</taxon>
        <taxon>Actinomycetes</taxon>
        <taxon>Pseudonocardiales</taxon>
        <taxon>Pseudonocardiaceae</taxon>
        <taxon>Haloechinothrix</taxon>
    </lineage>
</organism>
<accession>A0ABW2C6Q6</accession>
<reference evidence="4" key="1">
    <citation type="journal article" date="2019" name="Int. J. Syst. Evol. Microbiol.">
        <title>The Global Catalogue of Microorganisms (GCM) 10K type strain sequencing project: providing services to taxonomists for standard genome sequencing and annotation.</title>
        <authorList>
            <consortium name="The Broad Institute Genomics Platform"/>
            <consortium name="The Broad Institute Genome Sequencing Center for Infectious Disease"/>
            <person name="Wu L."/>
            <person name="Ma J."/>
        </authorList>
    </citation>
    <scope>NUCLEOTIDE SEQUENCE [LARGE SCALE GENOMIC DNA]</scope>
    <source>
        <strain evidence="4">KCTC 32255</strain>
    </source>
</reference>
<comment type="caution">
    <text evidence="3">The sequence shown here is derived from an EMBL/GenBank/DDBJ whole genome shotgun (WGS) entry which is preliminary data.</text>
</comment>
<dbReference type="Gene3D" id="2.30.110.10">
    <property type="entry name" value="Electron Transport, Fmn-binding Protein, Chain A"/>
    <property type="match status" value="1"/>
</dbReference>
<dbReference type="SMART" id="SM00903">
    <property type="entry name" value="Flavin_Reduct"/>
    <property type="match status" value="1"/>
</dbReference>
<dbReference type="InterPro" id="IPR012349">
    <property type="entry name" value="Split_barrel_FMN-bd"/>
</dbReference>
<evidence type="ECO:0000259" key="2">
    <source>
        <dbReference type="SMART" id="SM00903"/>
    </source>
</evidence>
<dbReference type="PANTHER" id="PTHR30466:SF1">
    <property type="entry name" value="FMN REDUCTASE (NADH) RUTF"/>
    <property type="match status" value="1"/>
</dbReference>
<evidence type="ECO:0000313" key="3">
    <source>
        <dbReference type="EMBL" id="MFC6870198.1"/>
    </source>
</evidence>
<keyword evidence="1 3" id="KW-0560">Oxidoreductase</keyword>
<evidence type="ECO:0000313" key="4">
    <source>
        <dbReference type="Proteomes" id="UP001596337"/>
    </source>
</evidence>
<dbReference type="GO" id="GO:0016491">
    <property type="term" value="F:oxidoreductase activity"/>
    <property type="evidence" value="ECO:0007669"/>
    <property type="project" value="UniProtKB-KW"/>
</dbReference>
<evidence type="ECO:0000256" key="1">
    <source>
        <dbReference type="ARBA" id="ARBA00023002"/>
    </source>
</evidence>
<sequence>MSDTTAALPRLDGRKLRTCLGSFATGVTVITYLANGEPRGATVSSFTSVSLDPPLILVSVARTAKTASLLPGQPFVVNVLAANQRDVALHFAGRPRDDLDVPWSQDARTPRLRGTLAWLECVPWATYDGGDHLMFVGEVVHHDHRPGEPLLFHRGTFHTLGLAFDYLPPTTRRGEPRAAQWLSYAHQLHHLSEPGLISV</sequence>
<dbReference type="EC" id="1.-.-.-" evidence="3"/>
<keyword evidence="4" id="KW-1185">Reference proteome</keyword>
<dbReference type="SUPFAM" id="SSF50475">
    <property type="entry name" value="FMN-binding split barrel"/>
    <property type="match status" value="1"/>
</dbReference>
<dbReference type="PANTHER" id="PTHR30466">
    <property type="entry name" value="FLAVIN REDUCTASE"/>
    <property type="match status" value="1"/>
</dbReference>
<dbReference type="InterPro" id="IPR050268">
    <property type="entry name" value="NADH-dep_flavin_reductase"/>
</dbReference>
<dbReference type="RefSeq" id="WP_345400229.1">
    <property type="nucleotide sequence ID" value="NZ_BAABLA010000098.1"/>
</dbReference>
<gene>
    <name evidence="3" type="ORF">ACFQGD_23970</name>
</gene>
<dbReference type="InterPro" id="IPR002563">
    <property type="entry name" value="Flavin_Rdtase-like_dom"/>
</dbReference>
<feature type="domain" description="Flavin reductase like" evidence="2">
    <location>
        <begin position="20"/>
        <end position="159"/>
    </location>
</feature>
<name>A0ABW2C6Q6_9PSEU</name>